<evidence type="ECO:0000256" key="1">
    <source>
        <dbReference type="SAM" id="Phobius"/>
    </source>
</evidence>
<evidence type="ECO:0000313" key="3">
    <source>
        <dbReference type="Proteomes" id="UP000187735"/>
    </source>
</evidence>
<feature type="transmembrane region" description="Helical" evidence="1">
    <location>
        <begin position="256"/>
        <end position="276"/>
    </location>
</feature>
<protein>
    <recommendedName>
        <fullName evidence="4">Stage II sporulation protein M</fullName>
    </recommendedName>
</protein>
<feature type="transmembrane region" description="Helical" evidence="1">
    <location>
        <begin position="179"/>
        <end position="197"/>
    </location>
</feature>
<feature type="transmembrane region" description="Helical" evidence="1">
    <location>
        <begin position="153"/>
        <end position="172"/>
    </location>
</feature>
<dbReference type="STRING" id="1891926.Fuma_01802"/>
<dbReference type="EMBL" id="CP017641">
    <property type="protein sequence ID" value="APZ92193.1"/>
    <property type="molecule type" value="Genomic_DNA"/>
</dbReference>
<feature type="transmembrane region" description="Helical" evidence="1">
    <location>
        <begin position="91"/>
        <end position="109"/>
    </location>
</feature>
<sequence length="335" mass="36767">METLLASLQRSRLGKWTGRDVTRLSKLYRSVCYDLSLVQSREWGVRLEQYLNDLVAQGHNCLYRAPPRSLDTALTFLSDGFPALLRKRKNFFFVALALFAIPFLVSFWLTKSDQATAEWLVDKTAMEHSRESYSKAFYNSIDARYADERSRMVGFYVQNNIGIAFQCFAFGVTFGIGTVVKLLFNGIALGAISGYLVSEGLGDNFFSFAISHGSFELTAIAVAGAAGLLVGWGMVHPGELSRAESLRVHGLDAIKLASGSGFMLAIAALIEAYFSPMAIPHAVKYVVGTMLWLIVFLYLGFGGRGMVELARSGKIQRATTKTSGISSVGARQQTL</sequence>
<reference evidence="2 3" key="1">
    <citation type="journal article" date="2016" name="Front. Microbiol.">
        <title>Fuerstia marisgermanicae gen. nov., sp. nov., an Unusual Member of the Phylum Planctomycetes from the German Wadden Sea.</title>
        <authorList>
            <person name="Kohn T."/>
            <person name="Heuer A."/>
            <person name="Jogler M."/>
            <person name="Vollmers J."/>
            <person name="Boedeker C."/>
            <person name="Bunk B."/>
            <person name="Rast P."/>
            <person name="Borchert D."/>
            <person name="Glockner I."/>
            <person name="Freese H.M."/>
            <person name="Klenk H.P."/>
            <person name="Overmann J."/>
            <person name="Kaster A.K."/>
            <person name="Rohde M."/>
            <person name="Wiegand S."/>
            <person name="Jogler C."/>
        </authorList>
    </citation>
    <scope>NUCLEOTIDE SEQUENCE [LARGE SCALE GENOMIC DNA]</scope>
    <source>
        <strain evidence="2 3">NH11</strain>
    </source>
</reference>
<keyword evidence="3" id="KW-1185">Reference proteome</keyword>
<evidence type="ECO:0008006" key="4">
    <source>
        <dbReference type="Google" id="ProtNLM"/>
    </source>
</evidence>
<dbReference type="PANTHER" id="PTHR35337:SF1">
    <property type="entry name" value="SLR1478 PROTEIN"/>
    <property type="match status" value="1"/>
</dbReference>
<dbReference type="InterPro" id="IPR002798">
    <property type="entry name" value="SpoIIM-like"/>
</dbReference>
<dbReference type="Proteomes" id="UP000187735">
    <property type="component" value="Chromosome"/>
</dbReference>
<evidence type="ECO:0000313" key="2">
    <source>
        <dbReference type="EMBL" id="APZ92193.1"/>
    </source>
</evidence>
<accession>A0A1P8WDQ4</accession>
<organism evidence="2 3">
    <name type="scientific">Fuerstiella marisgermanici</name>
    <dbReference type="NCBI Taxonomy" id="1891926"/>
    <lineage>
        <taxon>Bacteria</taxon>
        <taxon>Pseudomonadati</taxon>
        <taxon>Planctomycetota</taxon>
        <taxon>Planctomycetia</taxon>
        <taxon>Planctomycetales</taxon>
        <taxon>Planctomycetaceae</taxon>
        <taxon>Fuerstiella</taxon>
    </lineage>
</organism>
<keyword evidence="1" id="KW-0472">Membrane</keyword>
<proteinExistence type="predicted"/>
<dbReference type="KEGG" id="fmr:Fuma_01802"/>
<keyword evidence="1" id="KW-1133">Transmembrane helix</keyword>
<keyword evidence="1" id="KW-0812">Transmembrane</keyword>
<dbReference type="AlphaFoldDB" id="A0A1P8WDQ4"/>
<dbReference type="PANTHER" id="PTHR35337">
    <property type="entry name" value="SLR1478 PROTEIN"/>
    <property type="match status" value="1"/>
</dbReference>
<feature type="transmembrane region" description="Helical" evidence="1">
    <location>
        <begin position="217"/>
        <end position="235"/>
    </location>
</feature>
<dbReference type="Pfam" id="PF01944">
    <property type="entry name" value="SpoIIM"/>
    <property type="match status" value="1"/>
</dbReference>
<feature type="transmembrane region" description="Helical" evidence="1">
    <location>
        <begin position="282"/>
        <end position="301"/>
    </location>
</feature>
<gene>
    <name evidence="2" type="ORF">Fuma_01802</name>
</gene>
<name>A0A1P8WDQ4_9PLAN</name>